<gene>
    <name evidence="1" type="ORF">QTG54_009256</name>
</gene>
<evidence type="ECO:0000313" key="1">
    <source>
        <dbReference type="EMBL" id="KAK1740306.1"/>
    </source>
</evidence>
<keyword evidence="2" id="KW-1185">Reference proteome</keyword>
<reference evidence="1" key="1">
    <citation type="submission" date="2023-06" db="EMBL/GenBank/DDBJ databases">
        <title>Survivors Of The Sea: Transcriptome response of Skeletonema marinoi to long-term dormancy.</title>
        <authorList>
            <person name="Pinder M.I.M."/>
            <person name="Kourtchenko O."/>
            <person name="Robertson E.K."/>
            <person name="Larsson T."/>
            <person name="Maumus F."/>
            <person name="Osuna-Cruz C.M."/>
            <person name="Vancaester E."/>
            <person name="Stenow R."/>
            <person name="Vandepoele K."/>
            <person name="Ploug H."/>
            <person name="Bruchert V."/>
            <person name="Godhe A."/>
            <person name="Topel M."/>
        </authorList>
    </citation>
    <scope>NUCLEOTIDE SEQUENCE</scope>
    <source>
        <strain evidence="1">R05AC</strain>
    </source>
</reference>
<dbReference type="Proteomes" id="UP001224775">
    <property type="component" value="Unassembled WGS sequence"/>
</dbReference>
<dbReference type="AlphaFoldDB" id="A0AAD9DAH6"/>
<evidence type="ECO:0000313" key="2">
    <source>
        <dbReference type="Proteomes" id="UP001224775"/>
    </source>
</evidence>
<proteinExistence type="predicted"/>
<accession>A0AAD9DAH6</accession>
<name>A0AAD9DAH6_9STRA</name>
<protein>
    <submittedName>
        <fullName evidence="1">Uncharacterized protein</fullName>
    </submittedName>
</protein>
<sequence length="180" mass="19936">MALAAGLVHGAKIKVLAPGNRNECHQTYVDNNKPTRLANDKIVKVCNGDVKNFESLHNVGWASALSLSKDVNGLEVQMNYVWATYSDITRNKRDRRRIITEVDPIDDSSFNWLCQAMRHTVGMQSTLMKYRVTQEDPTIRVSSSSVSGDDGPVLFGLSANKNTGFTPVLFAAMMLLAFVQ</sequence>
<organism evidence="1 2">
    <name type="scientific">Skeletonema marinoi</name>
    <dbReference type="NCBI Taxonomy" id="267567"/>
    <lineage>
        <taxon>Eukaryota</taxon>
        <taxon>Sar</taxon>
        <taxon>Stramenopiles</taxon>
        <taxon>Ochrophyta</taxon>
        <taxon>Bacillariophyta</taxon>
        <taxon>Coscinodiscophyceae</taxon>
        <taxon>Thalassiosirophycidae</taxon>
        <taxon>Thalassiosirales</taxon>
        <taxon>Skeletonemataceae</taxon>
        <taxon>Skeletonema</taxon>
        <taxon>Skeletonema marinoi-dohrnii complex</taxon>
    </lineage>
</organism>
<comment type="caution">
    <text evidence="1">The sequence shown here is derived from an EMBL/GenBank/DDBJ whole genome shotgun (WGS) entry which is preliminary data.</text>
</comment>
<dbReference type="EMBL" id="JATAAI010000016">
    <property type="protein sequence ID" value="KAK1740306.1"/>
    <property type="molecule type" value="Genomic_DNA"/>
</dbReference>